<dbReference type="OrthoDB" id="8562788at2"/>
<dbReference type="EMBL" id="PIPM01000016">
    <property type="protein sequence ID" value="RUO28176.1"/>
    <property type="molecule type" value="Genomic_DNA"/>
</dbReference>
<feature type="repeat" description="TPR" evidence="1">
    <location>
        <begin position="168"/>
        <end position="201"/>
    </location>
</feature>
<dbReference type="AlphaFoldDB" id="A0A432WBB7"/>
<dbReference type="InterPro" id="IPR019734">
    <property type="entry name" value="TPR_rpt"/>
</dbReference>
<name>A0A432WBB7_9GAMM</name>
<dbReference type="GO" id="GO:0004519">
    <property type="term" value="F:endonuclease activity"/>
    <property type="evidence" value="ECO:0007669"/>
    <property type="project" value="InterPro"/>
</dbReference>
<protein>
    <submittedName>
        <fullName evidence="2">Uncharacterized protein</fullName>
    </submittedName>
</protein>
<organism evidence="2 3">
    <name type="scientific">Aliidiomarina sanyensis</name>
    <dbReference type="NCBI Taxonomy" id="1249555"/>
    <lineage>
        <taxon>Bacteria</taxon>
        <taxon>Pseudomonadati</taxon>
        <taxon>Pseudomonadota</taxon>
        <taxon>Gammaproteobacteria</taxon>
        <taxon>Alteromonadales</taxon>
        <taxon>Idiomarinaceae</taxon>
        <taxon>Aliidiomarina</taxon>
    </lineage>
</organism>
<dbReference type="InterPro" id="IPR010270">
    <property type="entry name" value="Phage_P2_GpM"/>
</dbReference>
<proteinExistence type="predicted"/>
<dbReference type="InterPro" id="IPR011990">
    <property type="entry name" value="TPR-like_helical_dom_sf"/>
</dbReference>
<dbReference type="PROSITE" id="PS50005">
    <property type="entry name" value="TPR"/>
    <property type="match status" value="1"/>
</dbReference>
<dbReference type="RefSeq" id="WP_126777625.1">
    <property type="nucleotide sequence ID" value="NZ_PIPM01000016.1"/>
</dbReference>
<accession>A0A432WBB7</accession>
<dbReference type="Proteomes" id="UP000288405">
    <property type="component" value="Unassembled WGS sequence"/>
</dbReference>
<dbReference type="SMART" id="SM00028">
    <property type="entry name" value="TPR"/>
    <property type="match status" value="1"/>
</dbReference>
<dbReference type="Pfam" id="PF05944">
    <property type="entry name" value="Phage_term_smal"/>
    <property type="match status" value="1"/>
</dbReference>
<comment type="caution">
    <text evidence="2">The sequence shown here is derived from an EMBL/GenBank/DDBJ whole genome shotgun (WGS) entry which is preliminary data.</text>
</comment>
<keyword evidence="3" id="KW-1185">Reference proteome</keyword>
<sequence length="221" mass="24882">MKNLARANRQRKLAALEGAVNPADQNKAMNNYELMLKLLHEHKRRLKTVQSSERKAEVKAQFIPEYRDYLAGVIHAGTGQQNDVLTTVMLWCIDAGEYNQGLDLAEYVLTHEIDMPDQYERTAPTLVTEEVANQALKFIDSETPVAIEHLERVSNMVAELDIYDQVRAKLMKAMGITYGKGGDNERAIAHLKKALELDEKSGVKKLIQEFEKAQKNSAAGE</sequence>
<evidence type="ECO:0000313" key="3">
    <source>
        <dbReference type="Proteomes" id="UP000288405"/>
    </source>
</evidence>
<dbReference type="Gene3D" id="1.25.40.10">
    <property type="entry name" value="Tetratricopeptide repeat domain"/>
    <property type="match status" value="1"/>
</dbReference>
<gene>
    <name evidence="2" type="ORF">CWE11_10730</name>
</gene>
<keyword evidence="1" id="KW-0802">TPR repeat</keyword>
<reference evidence="2 3" key="1">
    <citation type="journal article" date="2011" name="Front. Microbiol.">
        <title>Genomic signatures of strain selection and enhancement in Bacillus atrophaeus var. globigii, a historical biowarfare simulant.</title>
        <authorList>
            <person name="Gibbons H.S."/>
            <person name="Broomall S.M."/>
            <person name="McNew L.A."/>
            <person name="Daligault H."/>
            <person name="Chapman C."/>
            <person name="Bruce D."/>
            <person name="Karavis M."/>
            <person name="Krepps M."/>
            <person name="McGregor P.A."/>
            <person name="Hong C."/>
            <person name="Park K.H."/>
            <person name="Akmal A."/>
            <person name="Feldman A."/>
            <person name="Lin J.S."/>
            <person name="Chang W.E."/>
            <person name="Higgs B.W."/>
            <person name="Demirev P."/>
            <person name="Lindquist J."/>
            <person name="Liem A."/>
            <person name="Fochler E."/>
            <person name="Read T.D."/>
            <person name="Tapia R."/>
            <person name="Johnson S."/>
            <person name="Bishop-Lilly K.A."/>
            <person name="Detter C."/>
            <person name="Han C."/>
            <person name="Sozhamannan S."/>
            <person name="Rosenzweig C.N."/>
            <person name="Skowronski E.W."/>
        </authorList>
    </citation>
    <scope>NUCLEOTIDE SEQUENCE [LARGE SCALE GENOMIC DNA]</scope>
    <source>
        <strain evidence="2 3">GYP-17</strain>
    </source>
</reference>
<evidence type="ECO:0000313" key="2">
    <source>
        <dbReference type="EMBL" id="RUO28176.1"/>
    </source>
</evidence>
<evidence type="ECO:0000256" key="1">
    <source>
        <dbReference type="PROSITE-ProRule" id="PRU00339"/>
    </source>
</evidence>
<dbReference type="GO" id="GO:0003677">
    <property type="term" value="F:DNA binding"/>
    <property type="evidence" value="ECO:0007669"/>
    <property type="project" value="InterPro"/>
</dbReference>